<feature type="domain" description="N-acetyltransferase" evidence="2">
    <location>
        <begin position="5"/>
        <end position="175"/>
    </location>
</feature>
<comment type="caution">
    <text evidence="3">The sequence shown here is derived from an EMBL/GenBank/DDBJ whole genome shotgun (WGS) entry which is preliminary data.</text>
</comment>
<evidence type="ECO:0000259" key="2">
    <source>
        <dbReference type="PROSITE" id="PS51186"/>
    </source>
</evidence>
<dbReference type="PANTHER" id="PTHR46067:SF27">
    <property type="entry name" value="ACYL-COA N-ACYLTRANSFERASES (NAT) SUPERFAMILY PROTEIN"/>
    <property type="match status" value="1"/>
</dbReference>
<dbReference type="InterPro" id="IPR016181">
    <property type="entry name" value="Acyl_CoA_acyltransferase"/>
</dbReference>
<dbReference type="SUPFAM" id="SSF55729">
    <property type="entry name" value="Acyl-CoA N-acyltransferases (Nat)"/>
    <property type="match status" value="1"/>
</dbReference>
<evidence type="ECO:0000313" key="4">
    <source>
        <dbReference type="Proteomes" id="UP001140206"/>
    </source>
</evidence>
<name>A0AAV8D030_9POAL</name>
<sequence length="279" mass="31497">MDEEVTLRPCDLADVDDLYEYASDDKVSAWCRWDTYTNKEDLLNYMKTCMIPHPWMRVICYRGRPVGSISVTPYTGADRCRAELGYVLASQYWGKGIATKAVKSTLETVFKDLKDLERVEALVDVENFGSQKVLEKSGFTKDGILRRFSIHKEKNSTANRDRLNPSHLVEKKSNSSSFLYRRLITPFLSLFIPLTSRSSRSDRSRFRSREGAMGMRAKVTTLVGGGVAGASGGDGRGERERQEREDLQRRMGMQRQQVLLQLDHLQAVPGGDMVVDGGP</sequence>
<feature type="region of interest" description="Disordered" evidence="1">
    <location>
        <begin position="224"/>
        <end position="248"/>
    </location>
</feature>
<keyword evidence="4" id="KW-1185">Reference proteome</keyword>
<evidence type="ECO:0000313" key="3">
    <source>
        <dbReference type="EMBL" id="KAJ4760383.1"/>
    </source>
</evidence>
<dbReference type="Proteomes" id="UP001140206">
    <property type="component" value="Chromosome 4"/>
</dbReference>
<gene>
    <name evidence="3" type="ORF">LUZ62_070758</name>
</gene>
<dbReference type="InterPro" id="IPR000182">
    <property type="entry name" value="GNAT_dom"/>
</dbReference>
<accession>A0AAV8D030</accession>
<dbReference type="PANTHER" id="PTHR46067">
    <property type="entry name" value="ACYL-COA N-ACYLTRANSFERASES (NAT) SUPERFAMILY PROTEIN"/>
    <property type="match status" value="1"/>
</dbReference>
<dbReference type="EMBL" id="JAMFTS010000004">
    <property type="protein sequence ID" value="KAJ4760383.1"/>
    <property type="molecule type" value="Genomic_DNA"/>
</dbReference>
<feature type="compositionally biased region" description="Basic and acidic residues" evidence="1">
    <location>
        <begin position="235"/>
        <end position="248"/>
    </location>
</feature>
<dbReference type="CDD" id="cd04301">
    <property type="entry name" value="NAT_SF"/>
    <property type="match status" value="1"/>
</dbReference>
<organism evidence="3 4">
    <name type="scientific">Rhynchospora pubera</name>
    <dbReference type="NCBI Taxonomy" id="906938"/>
    <lineage>
        <taxon>Eukaryota</taxon>
        <taxon>Viridiplantae</taxon>
        <taxon>Streptophyta</taxon>
        <taxon>Embryophyta</taxon>
        <taxon>Tracheophyta</taxon>
        <taxon>Spermatophyta</taxon>
        <taxon>Magnoliopsida</taxon>
        <taxon>Liliopsida</taxon>
        <taxon>Poales</taxon>
        <taxon>Cyperaceae</taxon>
        <taxon>Cyperoideae</taxon>
        <taxon>Rhynchosporeae</taxon>
        <taxon>Rhynchospora</taxon>
    </lineage>
</organism>
<reference evidence="3" key="1">
    <citation type="submission" date="2022-08" db="EMBL/GenBank/DDBJ databases">
        <authorList>
            <person name="Marques A."/>
        </authorList>
    </citation>
    <scope>NUCLEOTIDE SEQUENCE</scope>
    <source>
        <strain evidence="3">RhyPub2mFocal</strain>
        <tissue evidence="3">Leaves</tissue>
    </source>
</reference>
<dbReference type="GO" id="GO:0016747">
    <property type="term" value="F:acyltransferase activity, transferring groups other than amino-acyl groups"/>
    <property type="evidence" value="ECO:0007669"/>
    <property type="project" value="InterPro"/>
</dbReference>
<dbReference type="AlphaFoldDB" id="A0AAV8D030"/>
<evidence type="ECO:0000256" key="1">
    <source>
        <dbReference type="SAM" id="MobiDB-lite"/>
    </source>
</evidence>
<dbReference type="Pfam" id="PF13302">
    <property type="entry name" value="Acetyltransf_3"/>
    <property type="match status" value="1"/>
</dbReference>
<dbReference type="PROSITE" id="PS51186">
    <property type="entry name" value="GNAT"/>
    <property type="match status" value="1"/>
</dbReference>
<protein>
    <submittedName>
        <fullName evidence="3">Acyl-CoA N-acyltransferases (NAT) superfamily protein</fullName>
    </submittedName>
</protein>
<dbReference type="Gene3D" id="3.40.630.30">
    <property type="match status" value="1"/>
</dbReference>
<feature type="compositionally biased region" description="Gly residues" evidence="1">
    <location>
        <begin position="224"/>
        <end position="234"/>
    </location>
</feature>
<proteinExistence type="predicted"/>